<dbReference type="Gene3D" id="3.10.200.10">
    <property type="entry name" value="Alpha carbonic anhydrase"/>
    <property type="match status" value="1"/>
</dbReference>
<dbReference type="InParanoid" id="A0A7M7N3E2"/>
<feature type="transmembrane region" description="Helical" evidence="2">
    <location>
        <begin position="147"/>
        <end position="168"/>
    </location>
</feature>
<dbReference type="SUPFAM" id="SSF51069">
    <property type="entry name" value="Carbonic anhydrase"/>
    <property type="match status" value="1"/>
</dbReference>
<evidence type="ECO:0000256" key="2">
    <source>
        <dbReference type="SAM" id="Phobius"/>
    </source>
</evidence>
<dbReference type="SMART" id="SM01057">
    <property type="entry name" value="Carb_anhydrase"/>
    <property type="match status" value="1"/>
</dbReference>
<dbReference type="PANTHER" id="PTHR18952">
    <property type="entry name" value="CARBONIC ANHYDRASE"/>
    <property type="match status" value="1"/>
</dbReference>
<dbReference type="OrthoDB" id="429145at2759"/>
<accession>A0A7M7N3E2</accession>
<protein>
    <recommendedName>
        <fullName evidence="3">Alpha-carbonic anhydrase domain-containing protein</fullName>
    </recommendedName>
</protein>
<reference evidence="4" key="2">
    <citation type="submission" date="2021-01" db="UniProtKB">
        <authorList>
            <consortium name="EnsemblMetazoa"/>
        </authorList>
    </citation>
    <scope>IDENTIFICATION</scope>
</reference>
<reference evidence="5" key="1">
    <citation type="submission" date="2015-02" db="EMBL/GenBank/DDBJ databases">
        <title>Genome sequencing for Strongylocentrotus purpuratus.</title>
        <authorList>
            <person name="Murali S."/>
            <person name="Liu Y."/>
            <person name="Vee V."/>
            <person name="English A."/>
            <person name="Wang M."/>
            <person name="Skinner E."/>
            <person name="Han Y."/>
            <person name="Muzny D.M."/>
            <person name="Worley K.C."/>
            <person name="Gibbs R.A."/>
        </authorList>
    </citation>
    <scope>NUCLEOTIDE SEQUENCE</scope>
</reference>
<keyword evidence="2" id="KW-1133">Transmembrane helix</keyword>
<dbReference type="EnsemblMetazoa" id="XM_030974790">
    <property type="protein sequence ID" value="XP_030830650"/>
    <property type="gene ID" value="LOC575052"/>
</dbReference>
<dbReference type="Proteomes" id="UP000007110">
    <property type="component" value="Unassembled WGS sequence"/>
</dbReference>
<dbReference type="KEGG" id="spu:575052"/>
<dbReference type="InterPro" id="IPR023561">
    <property type="entry name" value="Carbonic_anhydrase_a-class"/>
</dbReference>
<dbReference type="PANTHER" id="PTHR18952:SF278">
    <property type="entry name" value="CARBONIC ANHYDRASE"/>
    <property type="match status" value="1"/>
</dbReference>
<dbReference type="GO" id="GO:0005886">
    <property type="term" value="C:plasma membrane"/>
    <property type="evidence" value="ECO:0000318"/>
    <property type="project" value="GO_Central"/>
</dbReference>
<evidence type="ECO:0000313" key="5">
    <source>
        <dbReference type="Proteomes" id="UP000007110"/>
    </source>
</evidence>
<dbReference type="Pfam" id="PF00194">
    <property type="entry name" value="Carb_anhydrase"/>
    <property type="match status" value="1"/>
</dbReference>
<keyword evidence="2" id="KW-0812">Transmembrane</keyword>
<dbReference type="GO" id="GO:0004089">
    <property type="term" value="F:carbonate dehydratase activity"/>
    <property type="evidence" value="ECO:0000318"/>
    <property type="project" value="GO_Central"/>
</dbReference>
<keyword evidence="2" id="KW-0472">Membrane</keyword>
<dbReference type="PROSITE" id="PS51144">
    <property type="entry name" value="ALPHA_CA_2"/>
    <property type="match status" value="1"/>
</dbReference>
<evidence type="ECO:0000256" key="1">
    <source>
        <dbReference type="ARBA" id="ARBA00010718"/>
    </source>
</evidence>
<dbReference type="AlphaFoldDB" id="A0A7M7N3E2"/>
<feature type="domain" description="Alpha-carbonic anhydrase" evidence="3">
    <location>
        <begin position="1"/>
        <end position="151"/>
    </location>
</feature>
<dbReference type="GeneID" id="575052"/>
<keyword evidence="5" id="KW-1185">Reference proteome</keyword>
<evidence type="ECO:0000259" key="3">
    <source>
        <dbReference type="PROSITE" id="PS51144"/>
    </source>
</evidence>
<dbReference type="RefSeq" id="XP_030830650.1">
    <property type="nucleotide sequence ID" value="XM_030974790.1"/>
</dbReference>
<dbReference type="InterPro" id="IPR001148">
    <property type="entry name" value="CA_dom"/>
</dbReference>
<dbReference type="InterPro" id="IPR036398">
    <property type="entry name" value="CA_dom_sf"/>
</dbReference>
<organism evidence="4 5">
    <name type="scientific">Strongylocentrotus purpuratus</name>
    <name type="common">Purple sea urchin</name>
    <dbReference type="NCBI Taxonomy" id="7668"/>
    <lineage>
        <taxon>Eukaryota</taxon>
        <taxon>Metazoa</taxon>
        <taxon>Echinodermata</taxon>
        <taxon>Eleutherozoa</taxon>
        <taxon>Echinozoa</taxon>
        <taxon>Echinoidea</taxon>
        <taxon>Euechinoidea</taxon>
        <taxon>Echinacea</taxon>
        <taxon>Camarodonta</taxon>
        <taxon>Echinidea</taxon>
        <taxon>Strongylocentrotidae</taxon>
        <taxon>Strongylocentrotus</taxon>
    </lineage>
</organism>
<dbReference type="FunCoup" id="A0A7M7N3E2">
    <property type="interactions" value="207"/>
</dbReference>
<name>A0A7M7N3E2_STRPU</name>
<dbReference type="GO" id="GO:0008270">
    <property type="term" value="F:zinc ion binding"/>
    <property type="evidence" value="ECO:0007669"/>
    <property type="project" value="InterPro"/>
</dbReference>
<comment type="similarity">
    <text evidence="1">Belongs to the alpha-carbonic anhydrase family.</text>
</comment>
<evidence type="ECO:0000313" key="4">
    <source>
        <dbReference type="EnsemblMetazoa" id="XP_030830650"/>
    </source>
</evidence>
<sequence>MVHYDKSKYADLGAAVTSLQWDAITDLVVMIEVGESNPAFDSVLSHISQIANYSSGNTSLGQGNLPSFPIRSFLPVDLSKFYRYNGSSPAPNCYEVVIWNVFKDPISISQAQLDMFRTVYGVNLNAQGNYKMVDNYRYIQPLNGRTIYYSSAVTISPMRALFIMALAISSAKIL</sequence>
<dbReference type="OMA" id="MHAPART"/>
<proteinExistence type="inferred from homology"/>